<dbReference type="PANTHER" id="PTHR22835:SF117">
    <property type="entry name" value="GDSL-LIKE LIPASE_ACYLHYDROLASE"/>
    <property type="match status" value="1"/>
</dbReference>
<dbReference type="Proteomes" id="UP001172457">
    <property type="component" value="Chromosome 4"/>
</dbReference>
<dbReference type="InterPro" id="IPR001087">
    <property type="entry name" value="GDSL"/>
</dbReference>
<dbReference type="Gene3D" id="3.40.50.1110">
    <property type="entry name" value="SGNH hydrolase"/>
    <property type="match status" value="1"/>
</dbReference>
<keyword evidence="3" id="KW-0732">Signal</keyword>
<evidence type="ECO:0000313" key="5">
    <source>
        <dbReference type="Proteomes" id="UP001172457"/>
    </source>
</evidence>
<keyword evidence="2" id="KW-0325">Glycoprotein</keyword>
<name>A0AA38WJF3_9ASTR</name>
<dbReference type="AlphaFoldDB" id="A0AA38WJF3"/>
<dbReference type="GO" id="GO:0016788">
    <property type="term" value="F:hydrolase activity, acting on ester bonds"/>
    <property type="evidence" value="ECO:0007669"/>
    <property type="project" value="InterPro"/>
</dbReference>
<feature type="signal peptide" evidence="3">
    <location>
        <begin position="1"/>
        <end position="27"/>
    </location>
</feature>
<dbReference type="EMBL" id="JARYMX010000004">
    <property type="protein sequence ID" value="KAJ9554495.1"/>
    <property type="molecule type" value="Genomic_DNA"/>
</dbReference>
<dbReference type="PANTHER" id="PTHR22835">
    <property type="entry name" value="ZINC FINGER FYVE DOMAIN CONTAINING PROTEIN"/>
    <property type="match status" value="1"/>
</dbReference>
<organism evidence="4 5">
    <name type="scientific">Centaurea solstitialis</name>
    <name type="common">yellow star-thistle</name>
    <dbReference type="NCBI Taxonomy" id="347529"/>
    <lineage>
        <taxon>Eukaryota</taxon>
        <taxon>Viridiplantae</taxon>
        <taxon>Streptophyta</taxon>
        <taxon>Embryophyta</taxon>
        <taxon>Tracheophyta</taxon>
        <taxon>Spermatophyta</taxon>
        <taxon>Magnoliopsida</taxon>
        <taxon>eudicotyledons</taxon>
        <taxon>Gunneridae</taxon>
        <taxon>Pentapetalae</taxon>
        <taxon>asterids</taxon>
        <taxon>campanulids</taxon>
        <taxon>Asterales</taxon>
        <taxon>Asteraceae</taxon>
        <taxon>Carduoideae</taxon>
        <taxon>Cardueae</taxon>
        <taxon>Centaureinae</taxon>
        <taxon>Centaurea</taxon>
    </lineage>
</organism>
<protein>
    <submittedName>
        <fullName evidence="4">Uncharacterized protein</fullName>
    </submittedName>
</protein>
<evidence type="ECO:0000256" key="2">
    <source>
        <dbReference type="ARBA" id="ARBA00023180"/>
    </source>
</evidence>
<reference evidence="4" key="1">
    <citation type="submission" date="2023-03" db="EMBL/GenBank/DDBJ databases">
        <title>Chromosome-scale reference genome and RAD-based genetic map of yellow starthistle (Centaurea solstitialis) reveal putative structural variation and QTLs associated with invader traits.</title>
        <authorList>
            <person name="Reatini B."/>
            <person name="Cang F.A."/>
            <person name="Jiang Q."/>
            <person name="Mckibben M.T.W."/>
            <person name="Barker M.S."/>
            <person name="Rieseberg L.H."/>
            <person name="Dlugosch K.M."/>
        </authorList>
    </citation>
    <scope>NUCLEOTIDE SEQUENCE</scope>
    <source>
        <strain evidence="4">CAN-66</strain>
        <tissue evidence="4">Leaf</tissue>
    </source>
</reference>
<gene>
    <name evidence="4" type="ORF">OSB04_018540</name>
</gene>
<dbReference type="InterPro" id="IPR036514">
    <property type="entry name" value="SGNH_hydro_sf"/>
</dbReference>
<evidence type="ECO:0000313" key="4">
    <source>
        <dbReference type="EMBL" id="KAJ9554495.1"/>
    </source>
</evidence>
<sequence length="439" mass="50015">MVPVPIPIPIRKLLIFVTLLLPISIFSLPECNFPAIFNFGDSNSDTGGLSAMFGQIPPPYGETYFHSPAGRYCDGRLLLDLIAEDLGLPYLSPFLDSMGTNFSHGANFATAGSTIQRQNTSFFRSKYSPIVLDIQYVEFSDFLKRSQIIRQRGDFFKNLFPEEDKFSKALYTFDIGQNDITASYKLHMPIEQVEAFVPNLISQFKTTIKVRHSTYQTLIFRYELNHTKECVRSRWETFWIHNTGPVGCYTYILDTQSLTAAELDKFGCAIPFNNVSQYFNKKLKEAIIELRTELQSAAITYVDIYSVKYSLIGKAKELGKFAFLFLRNKWNNVLDYFPKELFNCNMTTGGKYNFNNRKRCGTTEIVNGEENLDCGFLRRSIVADPLGRNSLLRANRWIYSQIANGAFSDPPVPLKMACHKGEVKAMELVTPIFEAHKSN</sequence>
<keyword evidence="5" id="KW-1185">Reference proteome</keyword>
<evidence type="ECO:0000256" key="1">
    <source>
        <dbReference type="ARBA" id="ARBA00008668"/>
    </source>
</evidence>
<accession>A0AA38WJF3</accession>
<evidence type="ECO:0000256" key="3">
    <source>
        <dbReference type="SAM" id="SignalP"/>
    </source>
</evidence>
<comment type="similarity">
    <text evidence="1">Belongs to the 'GDSL' lipolytic enzyme family.</text>
</comment>
<feature type="chain" id="PRO_5041384545" evidence="3">
    <location>
        <begin position="28"/>
        <end position="439"/>
    </location>
</feature>
<dbReference type="Pfam" id="PF00657">
    <property type="entry name" value="Lipase_GDSL"/>
    <property type="match status" value="1"/>
</dbReference>
<proteinExistence type="inferred from homology"/>
<comment type="caution">
    <text evidence="4">The sequence shown here is derived from an EMBL/GenBank/DDBJ whole genome shotgun (WGS) entry which is preliminary data.</text>
</comment>